<feature type="domain" description="Diiron non-heme beta-hydroxylase N-terminal" evidence="2">
    <location>
        <begin position="5"/>
        <end position="237"/>
    </location>
</feature>
<dbReference type="EMBL" id="UHID01000001">
    <property type="protein sequence ID" value="SUO94214.1"/>
    <property type="molecule type" value="Genomic_DNA"/>
</dbReference>
<sequence>MTLSLKKNVIAEPAVAGWYAWSYLLPPQTLAKYLKNHYRNIVESYLADPQTHRTALRNARFLGGPFVYEQDGSYDRIRKWYDTAREQYAPLLELADAIDELEQKILPEQTGASLDQVYRQLPAPLAGRVELFYNRDNRTPDYRFIEPFLYASPYFDTALQQVRFSEVHQDARQFALTTPVLAYTPEQVLVTVPLESELLDTVFRGGLTEEELRRVIDGLGLDGERAAAFKGFFAEDPEPADSPGHAEPGEDVLEYVGHACVFVRHRGTTFLVDPVISYSGYGHESDGRFTFDDLPERIDYVMITHNHQDHMLLETLIKIRHRVGRVVIAKSANSSLVDPDLKRILTGLGFRDIVELDDLDTLDTPGGSITAVPFLGEHGDIRIRTKCGWMLDLDGTRVLFAADSTNVSPELYPQVTAALGQVHTVFIGMESVGAAVSWLYGPLFPEKLERRIDAGRRLKGSNFAQAAEIVDALGADSVYVYAMGQEPWLGAVMCVEYDEKHPAMIDSDRLVAHVGERGGTAKRLFLHETIAIRP</sequence>
<accession>A0A380MPW2</accession>
<feature type="domain" description="Metallo-beta-lactamase" evidence="1">
    <location>
        <begin position="268"/>
        <end position="427"/>
    </location>
</feature>
<protein>
    <submittedName>
        <fullName evidence="3">Outer membrane protein romA</fullName>
    </submittedName>
</protein>
<name>A0A380MPW2_STRGR</name>
<dbReference type="InterPro" id="IPR041141">
    <property type="entry name" value="CmlA_N"/>
</dbReference>
<dbReference type="Pfam" id="PF18456">
    <property type="entry name" value="CmlA_N"/>
    <property type="match status" value="1"/>
</dbReference>
<evidence type="ECO:0000259" key="2">
    <source>
        <dbReference type="Pfam" id="PF18456"/>
    </source>
</evidence>
<evidence type="ECO:0000313" key="3">
    <source>
        <dbReference type="EMBL" id="SUO94214.1"/>
    </source>
</evidence>
<dbReference type="PANTHER" id="PTHR43546:SF3">
    <property type="entry name" value="UPF0173 METAL-DEPENDENT HYDROLASE MJ1163"/>
    <property type="match status" value="1"/>
</dbReference>
<dbReference type="InterPro" id="IPR050114">
    <property type="entry name" value="UPF0173_UPF0282_UlaG_hydrolase"/>
</dbReference>
<reference evidence="3 4" key="1">
    <citation type="submission" date="2018-06" db="EMBL/GenBank/DDBJ databases">
        <authorList>
            <consortium name="Pathogen Informatics"/>
            <person name="Doyle S."/>
        </authorList>
    </citation>
    <scope>NUCLEOTIDE SEQUENCE [LARGE SCALE GENOMIC DNA]</scope>
    <source>
        <strain evidence="3 4">NCTC7807</strain>
    </source>
</reference>
<dbReference type="PANTHER" id="PTHR43546">
    <property type="entry name" value="UPF0173 METAL-DEPENDENT HYDROLASE MJ1163-RELATED"/>
    <property type="match status" value="1"/>
</dbReference>
<dbReference type="SUPFAM" id="SSF56281">
    <property type="entry name" value="Metallo-hydrolase/oxidoreductase"/>
    <property type="match status" value="1"/>
</dbReference>
<gene>
    <name evidence="3" type="ORF">NCTC7807_00765</name>
</gene>
<dbReference type="InterPro" id="IPR001279">
    <property type="entry name" value="Metallo-B-lactamas"/>
</dbReference>
<dbReference type="AlphaFoldDB" id="A0A380MPW2"/>
<dbReference type="RefSeq" id="WP_100456683.1">
    <property type="nucleotide sequence ID" value="NZ_UHID01000001.1"/>
</dbReference>
<evidence type="ECO:0000313" key="4">
    <source>
        <dbReference type="Proteomes" id="UP000254150"/>
    </source>
</evidence>
<proteinExistence type="predicted"/>
<evidence type="ECO:0000259" key="1">
    <source>
        <dbReference type="Pfam" id="PF12706"/>
    </source>
</evidence>
<dbReference type="InterPro" id="IPR036866">
    <property type="entry name" value="RibonucZ/Hydroxyglut_hydro"/>
</dbReference>
<dbReference type="Pfam" id="PF12706">
    <property type="entry name" value="Lactamase_B_2"/>
    <property type="match status" value="1"/>
</dbReference>
<dbReference type="Gene3D" id="3.60.15.10">
    <property type="entry name" value="Ribonuclease Z/Hydroxyacylglutathione hydrolase-like"/>
    <property type="match status" value="1"/>
</dbReference>
<organism evidence="3 4">
    <name type="scientific">Streptomyces griseus</name>
    <dbReference type="NCBI Taxonomy" id="1911"/>
    <lineage>
        <taxon>Bacteria</taxon>
        <taxon>Bacillati</taxon>
        <taxon>Actinomycetota</taxon>
        <taxon>Actinomycetes</taxon>
        <taxon>Kitasatosporales</taxon>
        <taxon>Streptomycetaceae</taxon>
        <taxon>Streptomyces</taxon>
    </lineage>
</organism>
<dbReference type="Proteomes" id="UP000254150">
    <property type="component" value="Unassembled WGS sequence"/>
</dbReference>